<reference evidence="1 2" key="1">
    <citation type="journal article" date="2020" name="Cell">
        <title>Large-Scale Comparative Analyses of Tick Genomes Elucidate Their Genetic Diversity and Vector Capacities.</title>
        <authorList>
            <consortium name="Tick Genome and Microbiome Consortium (TIGMIC)"/>
            <person name="Jia N."/>
            <person name="Wang J."/>
            <person name="Shi W."/>
            <person name="Du L."/>
            <person name="Sun Y."/>
            <person name="Zhan W."/>
            <person name="Jiang J.F."/>
            <person name="Wang Q."/>
            <person name="Zhang B."/>
            <person name="Ji P."/>
            <person name="Bell-Sakyi L."/>
            <person name="Cui X.M."/>
            <person name="Yuan T.T."/>
            <person name="Jiang B.G."/>
            <person name="Yang W.F."/>
            <person name="Lam T.T."/>
            <person name="Chang Q.C."/>
            <person name="Ding S.J."/>
            <person name="Wang X.J."/>
            <person name="Zhu J.G."/>
            <person name="Ruan X.D."/>
            <person name="Zhao L."/>
            <person name="Wei J.T."/>
            <person name="Ye R.Z."/>
            <person name="Que T.C."/>
            <person name="Du C.H."/>
            <person name="Zhou Y.H."/>
            <person name="Cheng J.X."/>
            <person name="Dai P.F."/>
            <person name="Guo W.B."/>
            <person name="Han X.H."/>
            <person name="Huang E.J."/>
            <person name="Li L.F."/>
            <person name="Wei W."/>
            <person name="Gao Y.C."/>
            <person name="Liu J.Z."/>
            <person name="Shao H.Z."/>
            <person name="Wang X."/>
            <person name="Wang C.C."/>
            <person name="Yang T.C."/>
            <person name="Huo Q.B."/>
            <person name="Li W."/>
            <person name="Chen H.Y."/>
            <person name="Chen S.E."/>
            <person name="Zhou L.G."/>
            <person name="Ni X.B."/>
            <person name="Tian J.H."/>
            <person name="Sheng Y."/>
            <person name="Liu T."/>
            <person name="Pan Y.S."/>
            <person name="Xia L.Y."/>
            <person name="Li J."/>
            <person name="Zhao F."/>
            <person name="Cao W.C."/>
        </authorList>
    </citation>
    <scope>NUCLEOTIDE SEQUENCE [LARGE SCALE GENOMIC DNA]</scope>
    <source>
        <strain evidence="1">Iper-2018</strain>
    </source>
</reference>
<proteinExistence type="predicted"/>
<organism evidence="1 2">
    <name type="scientific">Ixodes persulcatus</name>
    <name type="common">Taiga tick</name>
    <dbReference type="NCBI Taxonomy" id="34615"/>
    <lineage>
        <taxon>Eukaryota</taxon>
        <taxon>Metazoa</taxon>
        <taxon>Ecdysozoa</taxon>
        <taxon>Arthropoda</taxon>
        <taxon>Chelicerata</taxon>
        <taxon>Arachnida</taxon>
        <taxon>Acari</taxon>
        <taxon>Parasitiformes</taxon>
        <taxon>Ixodida</taxon>
        <taxon>Ixodoidea</taxon>
        <taxon>Ixodidae</taxon>
        <taxon>Ixodinae</taxon>
        <taxon>Ixodes</taxon>
    </lineage>
</organism>
<protein>
    <submittedName>
        <fullName evidence="1">Uncharacterized protein</fullName>
    </submittedName>
</protein>
<evidence type="ECO:0000313" key="2">
    <source>
        <dbReference type="Proteomes" id="UP000805193"/>
    </source>
</evidence>
<evidence type="ECO:0000313" key="1">
    <source>
        <dbReference type="EMBL" id="KAG0436318.1"/>
    </source>
</evidence>
<keyword evidence="2" id="KW-1185">Reference proteome</keyword>
<sequence length="318" mass="33676">MLPGVTPAQSGPPPQPPPVPAFGGLRLQPPADTQSTFPGTTAPDTWTMGTQVEYQPSTSTHIAATAPHEPRVFAPYAAAADPGRFFVAPEVAYNPYNAYNPSAGGEQPLRATPTFRPRFSSDLLSPLADLQHPAGPPRSEAFPTPLRLPTPLSSFQPCLPWAFPTPATPVSLFFSQRRSLVPPECVALLDSIDAPTGIPRALDIVLGPARPTVALVDGVPTLALLQDVLFPEDLLAQATEAGLEDSPIVPASGSPPDSGMDSDSDGGQDSLAHAALRILRWLVVHQPFFAPDETEDYNEQSSNSRRQAAFPSGPPHIP</sequence>
<name>A0AC60QMS8_IXOPE</name>
<dbReference type="EMBL" id="JABSTQ010007030">
    <property type="protein sequence ID" value="KAG0436318.1"/>
    <property type="molecule type" value="Genomic_DNA"/>
</dbReference>
<accession>A0AC60QMS8</accession>
<gene>
    <name evidence="1" type="ORF">HPB47_018019</name>
</gene>
<dbReference type="Proteomes" id="UP000805193">
    <property type="component" value="Unassembled WGS sequence"/>
</dbReference>
<comment type="caution">
    <text evidence="1">The sequence shown here is derived from an EMBL/GenBank/DDBJ whole genome shotgun (WGS) entry which is preliminary data.</text>
</comment>